<dbReference type="AlphaFoldDB" id="A0ABD3VN10"/>
<dbReference type="Proteomes" id="UP001634394">
    <property type="component" value="Unassembled WGS sequence"/>
</dbReference>
<evidence type="ECO:0000313" key="1">
    <source>
        <dbReference type="EMBL" id="KAL3862985.1"/>
    </source>
</evidence>
<dbReference type="EMBL" id="JBJQND010000010">
    <property type="protein sequence ID" value="KAL3862985.1"/>
    <property type="molecule type" value="Genomic_DNA"/>
</dbReference>
<name>A0ABD3VN10_SINWO</name>
<comment type="caution">
    <text evidence="1">The sequence shown here is derived from an EMBL/GenBank/DDBJ whole genome shotgun (WGS) entry which is preliminary data.</text>
</comment>
<keyword evidence="2" id="KW-1185">Reference proteome</keyword>
<dbReference type="SUPFAM" id="SSF52266">
    <property type="entry name" value="SGNH hydrolase"/>
    <property type="match status" value="1"/>
</dbReference>
<sequence length="178" mass="20970">MESLKVHILGSSFVRRLMFFTGCSSLLRTEHMNVTFDGRSGAIIPDFFDSELNISYIPDVVFIKLGENDIERFSRTEILANILRLVITLKEKGVRHVFVCQLLPRKSTRTMTPKQFYYGKRFINRRLSRLFHGQKGVTFQKIRKFRNIYMHRNGVHLSNLGNRWLLKNIISLVKRHIQ</sequence>
<proteinExistence type="predicted"/>
<evidence type="ECO:0000313" key="2">
    <source>
        <dbReference type="Proteomes" id="UP001634394"/>
    </source>
</evidence>
<reference evidence="1 2" key="1">
    <citation type="submission" date="2024-11" db="EMBL/GenBank/DDBJ databases">
        <title>Chromosome-level genome assembly of the freshwater bivalve Anodonta woodiana.</title>
        <authorList>
            <person name="Chen X."/>
        </authorList>
    </citation>
    <scope>NUCLEOTIDE SEQUENCE [LARGE SCALE GENOMIC DNA]</scope>
    <source>
        <strain evidence="1">MN2024</strain>
        <tissue evidence="1">Gills</tissue>
    </source>
</reference>
<evidence type="ECO:0008006" key="3">
    <source>
        <dbReference type="Google" id="ProtNLM"/>
    </source>
</evidence>
<protein>
    <recommendedName>
        <fullName evidence="3">SGNH hydrolase-type esterase domain-containing protein</fullName>
    </recommendedName>
</protein>
<organism evidence="1 2">
    <name type="scientific">Sinanodonta woodiana</name>
    <name type="common">Chinese pond mussel</name>
    <name type="synonym">Anodonta woodiana</name>
    <dbReference type="NCBI Taxonomy" id="1069815"/>
    <lineage>
        <taxon>Eukaryota</taxon>
        <taxon>Metazoa</taxon>
        <taxon>Spiralia</taxon>
        <taxon>Lophotrochozoa</taxon>
        <taxon>Mollusca</taxon>
        <taxon>Bivalvia</taxon>
        <taxon>Autobranchia</taxon>
        <taxon>Heteroconchia</taxon>
        <taxon>Palaeoheterodonta</taxon>
        <taxon>Unionida</taxon>
        <taxon>Unionoidea</taxon>
        <taxon>Unionidae</taxon>
        <taxon>Unioninae</taxon>
        <taxon>Sinanodonta</taxon>
    </lineage>
</organism>
<gene>
    <name evidence="1" type="ORF">ACJMK2_004767</name>
</gene>
<dbReference type="Gene3D" id="3.40.50.1110">
    <property type="entry name" value="SGNH hydrolase"/>
    <property type="match status" value="1"/>
</dbReference>
<dbReference type="InterPro" id="IPR036514">
    <property type="entry name" value="SGNH_hydro_sf"/>
</dbReference>
<accession>A0ABD3VN10</accession>